<dbReference type="EMBL" id="AB767280">
    <property type="protein sequence ID" value="BAP34732.1"/>
    <property type="molecule type" value="Genomic_DNA"/>
</dbReference>
<protein>
    <recommendedName>
        <fullName evidence="2">NUDIX hydrolase</fullName>
    </recommendedName>
</protein>
<sequence>MTRPVSLPGSAPRRRAPYENWRPPIIGVSVLAPVGTTDLLLPCLPGNALVLPTGTVEDGQSPEDAARAVLRGMPDGLPVRRRVAVDQVQMRRRKIITHLVATEPLTPGNCRALAYRDPRATIRVLPVGQALESLHHKVRTRVVLGLQALATGAVIYTEDGQMPQLKAMPPT</sequence>
<name>A0A077KT29_9ACTN</name>
<organism evidence="1">
    <name type="scientific">Streptomyces sp. ML694-90F3</name>
    <dbReference type="NCBI Taxonomy" id="1265536"/>
    <lineage>
        <taxon>Bacteria</taxon>
        <taxon>Bacillati</taxon>
        <taxon>Actinomycetota</taxon>
        <taxon>Actinomycetes</taxon>
        <taxon>Kitasatosporales</taxon>
        <taxon>Streptomycetaceae</taxon>
        <taxon>Streptomyces</taxon>
    </lineage>
</organism>
<dbReference type="AlphaFoldDB" id="A0A077KT29"/>
<proteinExistence type="predicted"/>
<reference evidence="1" key="1">
    <citation type="journal article" date="2013" name="J. Antibiot.">
        <title>Identification of the incednine biosynthetic gene cluster: characterization of novel beta-glutamate-beta-decarboxylase IdnL3.</title>
        <authorList>
            <person name="Takaishi M."/>
            <person name="Kudo F."/>
            <person name="Eguchi T."/>
        </authorList>
    </citation>
    <scope>NUCLEOTIDE SEQUENCE</scope>
    <source>
        <strain evidence="1">ML694-90F3</strain>
    </source>
</reference>
<accession>A0A077KT29</accession>
<evidence type="ECO:0000313" key="1">
    <source>
        <dbReference type="EMBL" id="BAP34732.1"/>
    </source>
</evidence>
<evidence type="ECO:0008006" key="2">
    <source>
        <dbReference type="Google" id="ProtNLM"/>
    </source>
</evidence>